<sequence>MTTTPDAPAFPAPPATYPVMLITRWHQAAAITSLLLVCTLFAGSLIGLLIAEVDLALAIPCALAAAALGALPGLLTYRRFPSKRTATIHADGVHFSGLGDVPYASLVSYNTDDYLKLRRSSGPTLLIMGQGKLQAEYPKFRDALLAAIGAWKQRQPPGQAVPERAYFYGSPVARLLGVAILAGVGFIILMLTQLRDRPISVYFILPMAIGMGIRLLVGQRKR</sequence>
<evidence type="ECO:0000256" key="1">
    <source>
        <dbReference type="SAM" id="Phobius"/>
    </source>
</evidence>
<dbReference type="STRING" id="1851544.ODI_01934"/>
<protein>
    <submittedName>
        <fullName evidence="2">Uncharacterized protein</fullName>
    </submittedName>
</protein>
<feature type="transmembrane region" description="Helical" evidence="1">
    <location>
        <begin position="172"/>
        <end position="193"/>
    </location>
</feature>
<organism evidence="2 4">
    <name type="scientific">Orrella dioscoreae</name>
    <dbReference type="NCBI Taxonomy" id="1851544"/>
    <lineage>
        <taxon>Bacteria</taxon>
        <taxon>Pseudomonadati</taxon>
        <taxon>Pseudomonadota</taxon>
        <taxon>Betaproteobacteria</taxon>
        <taxon>Burkholderiales</taxon>
        <taxon>Alcaligenaceae</taxon>
        <taxon>Orrella</taxon>
    </lineage>
</organism>
<name>A0A1C3K137_9BURK</name>
<dbReference type="EMBL" id="LT907988">
    <property type="protein sequence ID" value="SOE50792.1"/>
    <property type="molecule type" value="Genomic_DNA"/>
</dbReference>
<feature type="transmembrane region" description="Helical" evidence="1">
    <location>
        <begin position="57"/>
        <end position="77"/>
    </location>
</feature>
<reference evidence="3 4" key="2">
    <citation type="submission" date="2017-08" db="EMBL/GenBank/DDBJ databases">
        <authorList>
            <person name="de Groot N.N."/>
        </authorList>
    </citation>
    <scope>NUCLEOTIDE SEQUENCE [LARGE SCALE GENOMIC DNA]</scope>
    <source>
        <strain evidence="3">Orrdi1</strain>
    </source>
</reference>
<evidence type="ECO:0000313" key="2">
    <source>
        <dbReference type="EMBL" id="SBT25118.1"/>
    </source>
</evidence>
<reference evidence="2 4" key="1">
    <citation type="submission" date="2016-06" db="EMBL/GenBank/DDBJ databases">
        <authorList>
            <person name="Kjaerup R.B."/>
            <person name="Dalgaard T.S."/>
            <person name="Juul-Madsen H.R."/>
        </authorList>
    </citation>
    <scope>NUCLEOTIDE SEQUENCE [LARGE SCALE GENOMIC DNA]</scope>
    <source>
        <strain evidence="2">Orrdi1</strain>
    </source>
</reference>
<dbReference type="RefSeq" id="WP_067752481.1">
    <property type="nucleotide sequence ID" value="NZ_LT907988.1"/>
</dbReference>
<accession>A0A1C3K137</accession>
<gene>
    <name evidence="2" type="ORF">ODI_01934</name>
    <name evidence="3" type="ORF">ODI_R2973</name>
</gene>
<feature type="transmembrane region" description="Helical" evidence="1">
    <location>
        <begin position="199"/>
        <end position="217"/>
    </location>
</feature>
<dbReference type="KEGG" id="odi:ODI_R2973"/>
<dbReference type="EMBL" id="FLRC01000014">
    <property type="protein sequence ID" value="SBT25118.1"/>
    <property type="molecule type" value="Genomic_DNA"/>
</dbReference>
<keyword evidence="1" id="KW-0472">Membrane</keyword>
<evidence type="ECO:0000313" key="3">
    <source>
        <dbReference type="EMBL" id="SOE50792.1"/>
    </source>
</evidence>
<keyword evidence="1" id="KW-0812">Transmembrane</keyword>
<dbReference type="Proteomes" id="UP000078558">
    <property type="component" value="Chromosome I"/>
</dbReference>
<keyword evidence="4" id="KW-1185">Reference proteome</keyword>
<proteinExistence type="predicted"/>
<dbReference type="OrthoDB" id="8443694at2"/>
<keyword evidence="1" id="KW-1133">Transmembrane helix</keyword>
<evidence type="ECO:0000313" key="4">
    <source>
        <dbReference type="Proteomes" id="UP000078558"/>
    </source>
</evidence>
<feature type="transmembrane region" description="Helical" evidence="1">
    <location>
        <begin position="28"/>
        <end position="51"/>
    </location>
</feature>
<dbReference type="AlphaFoldDB" id="A0A1C3K137"/>